<comment type="caution">
    <text evidence="4">The sequence shown here is derived from an EMBL/GenBank/DDBJ whole genome shotgun (WGS) entry which is preliminary data.</text>
</comment>
<reference evidence="4" key="2">
    <citation type="journal article" date="2023" name="IMA Fungus">
        <title>Comparative genomic study of the Penicillium genus elucidates a diverse pangenome and 15 lateral gene transfer events.</title>
        <authorList>
            <person name="Petersen C."/>
            <person name="Sorensen T."/>
            <person name="Nielsen M.R."/>
            <person name="Sondergaard T.E."/>
            <person name="Sorensen J.L."/>
            <person name="Fitzpatrick D.A."/>
            <person name="Frisvad J.C."/>
            <person name="Nielsen K.L."/>
        </authorList>
    </citation>
    <scope>NUCLEOTIDE SEQUENCE</scope>
    <source>
        <strain evidence="4">IBT 26290</strain>
    </source>
</reference>
<gene>
    <name evidence="4" type="ORF">N7482_005799</name>
</gene>
<proteinExistence type="predicted"/>
<dbReference type="EMBL" id="JAPQKN010000003">
    <property type="protein sequence ID" value="KAJ5167018.1"/>
    <property type="molecule type" value="Genomic_DNA"/>
</dbReference>
<dbReference type="SUPFAM" id="SSF52113">
    <property type="entry name" value="BRCT domain"/>
    <property type="match status" value="1"/>
</dbReference>
<dbReference type="PROSITE" id="PS51977">
    <property type="entry name" value="WGR"/>
    <property type="match status" value="1"/>
</dbReference>
<feature type="domain" description="WGR" evidence="3">
    <location>
        <begin position="129"/>
        <end position="230"/>
    </location>
</feature>
<dbReference type="InterPro" id="IPR008893">
    <property type="entry name" value="WGR_domain"/>
</dbReference>
<dbReference type="Pfam" id="PF12738">
    <property type="entry name" value="PTCB-BRCT"/>
    <property type="match status" value="1"/>
</dbReference>
<dbReference type="InterPro" id="IPR036420">
    <property type="entry name" value="BRCT_dom_sf"/>
</dbReference>
<protein>
    <recommendedName>
        <fullName evidence="6">BRCT domain-containing protein</fullName>
    </recommendedName>
</protein>
<dbReference type="AlphaFoldDB" id="A0A9W9LNS8"/>
<dbReference type="Gene3D" id="3.40.50.10190">
    <property type="entry name" value="BRCT domain"/>
    <property type="match status" value="1"/>
</dbReference>
<dbReference type="InterPro" id="IPR036930">
    <property type="entry name" value="WGR_dom_sf"/>
</dbReference>
<keyword evidence="5" id="KW-1185">Reference proteome</keyword>
<dbReference type="SUPFAM" id="SSF142921">
    <property type="entry name" value="WGR domain-like"/>
    <property type="match status" value="1"/>
</dbReference>
<evidence type="ECO:0000313" key="4">
    <source>
        <dbReference type="EMBL" id="KAJ5167018.1"/>
    </source>
</evidence>
<evidence type="ECO:0000313" key="5">
    <source>
        <dbReference type="Proteomes" id="UP001149163"/>
    </source>
</evidence>
<organism evidence="4 5">
    <name type="scientific">Penicillium canariense</name>
    <dbReference type="NCBI Taxonomy" id="189055"/>
    <lineage>
        <taxon>Eukaryota</taxon>
        <taxon>Fungi</taxon>
        <taxon>Dikarya</taxon>
        <taxon>Ascomycota</taxon>
        <taxon>Pezizomycotina</taxon>
        <taxon>Eurotiomycetes</taxon>
        <taxon>Eurotiomycetidae</taxon>
        <taxon>Eurotiales</taxon>
        <taxon>Aspergillaceae</taxon>
        <taxon>Penicillium</taxon>
    </lineage>
</organism>
<feature type="compositionally biased region" description="Basic and acidic residues" evidence="1">
    <location>
        <begin position="216"/>
        <end position="225"/>
    </location>
</feature>
<feature type="compositionally biased region" description="Polar residues" evidence="1">
    <location>
        <begin position="263"/>
        <end position="279"/>
    </location>
</feature>
<feature type="region of interest" description="Disordered" evidence="1">
    <location>
        <begin position="262"/>
        <end position="313"/>
    </location>
</feature>
<feature type="region of interest" description="Disordered" evidence="1">
    <location>
        <begin position="216"/>
        <end position="235"/>
    </location>
</feature>
<dbReference type="GeneID" id="81427100"/>
<dbReference type="OrthoDB" id="342264at2759"/>
<accession>A0A9W9LNS8</accession>
<evidence type="ECO:0000259" key="2">
    <source>
        <dbReference type="PROSITE" id="PS50172"/>
    </source>
</evidence>
<evidence type="ECO:0000259" key="3">
    <source>
        <dbReference type="PROSITE" id="PS51977"/>
    </source>
</evidence>
<evidence type="ECO:0008006" key="6">
    <source>
        <dbReference type="Google" id="ProtNLM"/>
    </source>
</evidence>
<dbReference type="InterPro" id="IPR001357">
    <property type="entry name" value="BRCT_dom"/>
</dbReference>
<evidence type="ECO:0000256" key="1">
    <source>
        <dbReference type="SAM" id="MobiDB-lite"/>
    </source>
</evidence>
<feature type="domain" description="BRCT" evidence="2">
    <location>
        <begin position="1"/>
        <end position="92"/>
    </location>
</feature>
<sequence>MGKAFQRIRASAVGDLHQGDRISQWVRKNGGEFLNKVTDRVTHLIASEKAYKENVEQVQVARALGTVKIVSRDWLIASLYANPIRPVPEAPFLLENLVKPSRKAANEDPFARNRIPTGSKSTKAIAPPKKQIYRQPQTREAWDAVLTRATKASGRREKYRLAIFETTSQPHTYSTWSKYSRVGTSRIEELTPPKSDVVLATNIFKKFFKVETGKEWDDKNDDKLPMPKTDAQGNPLPVHEGWYSYESKTSMLTSFIMQVGQPVGSNSAPVESENTSSELYDQAIPPKPCAQPREDSTDNGDVDSNGCNDIDFR</sequence>
<dbReference type="Proteomes" id="UP001149163">
    <property type="component" value="Unassembled WGS sequence"/>
</dbReference>
<dbReference type="CDD" id="cd00027">
    <property type="entry name" value="BRCT"/>
    <property type="match status" value="1"/>
</dbReference>
<name>A0A9W9LNS8_9EURO</name>
<reference evidence="4" key="1">
    <citation type="submission" date="2022-11" db="EMBL/GenBank/DDBJ databases">
        <authorList>
            <person name="Petersen C."/>
        </authorList>
    </citation>
    <scope>NUCLEOTIDE SEQUENCE</scope>
    <source>
        <strain evidence="4">IBT 26290</strain>
    </source>
</reference>
<dbReference type="PROSITE" id="PS50172">
    <property type="entry name" value="BRCT"/>
    <property type="match status" value="1"/>
</dbReference>
<dbReference type="RefSeq" id="XP_056543479.1">
    <property type="nucleotide sequence ID" value="XM_056687924.1"/>
</dbReference>